<dbReference type="HOGENOM" id="CLU_1894464_0_0_6"/>
<dbReference type="Proteomes" id="UP000026923">
    <property type="component" value="Unassembled WGS sequence"/>
</dbReference>
<dbReference type="EMBL" id="AMCZ02000057">
    <property type="protein sequence ID" value="EWC39056.1"/>
    <property type="molecule type" value="Genomic_DNA"/>
</dbReference>
<accession>A0A061JJ82</accession>
<evidence type="ECO:0000313" key="1">
    <source>
        <dbReference type="EMBL" id="EWC39056.1"/>
    </source>
</evidence>
<dbReference type="RefSeq" id="WP_003297555.1">
    <property type="nucleotide sequence ID" value="NZ_KK020676.1"/>
</dbReference>
<evidence type="ECO:0008006" key="3">
    <source>
        <dbReference type="Google" id="ProtNLM"/>
    </source>
</evidence>
<gene>
    <name evidence="1" type="ORF">B597_022250</name>
</gene>
<name>A0A061JJ82_STUST</name>
<proteinExistence type="predicted"/>
<sequence length="130" mass="14801">MKPSDFFTRAKANEGERMPLSLPDGAPTDEWLLIRGVDSDEFRHAMDDFRRELLVLASVKDEAERAEKTEAARLKLNAALVIGWSFEVEFAEAALLEFLRESPYITAEVDRFASDRRRFFGKRSTGSPTD</sequence>
<evidence type="ECO:0000313" key="2">
    <source>
        <dbReference type="Proteomes" id="UP000026923"/>
    </source>
</evidence>
<reference evidence="1 2" key="1">
    <citation type="journal article" date="2013" name="Genome Announc.">
        <title>Draft Genome of the Nitrogen-Fixing Bacterium Pseudomonas stutzeri Strain KOS6 Isolated from Industrial Hydrocarbon Sludge.</title>
        <authorList>
            <person name="Grigoryeva T.V."/>
            <person name="Laikov A.V."/>
            <person name="Naumova R.P."/>
            <person name="Manolov A.I."/>
            <person name="Larin A.K."/>
            <person name="Karpova I.Y."/>
            <person name="Semashko T.A."/>
            <person name="Alexeev D.G."/>
            <person name="Kostryukova E.S."/>
            <person name="Muller R."/>
            <person name="Govorun V.M."/>
        </authorList>
    </citation>
    <scope>NUCLEOTIDE SEQUENCE [LARGE SCALE GENOMIC DNA]</scope>
    <source>
        <strain evidence="1 2">KOS6</strain>
    </source>
</reference>
<protein>
    <recommendedName>
        <fullName evidence="3">Tail assembly chaperone</fullName>
    </recommendedName>
</protein>
<organism evidence="1 2">
    <name type="scientific">Stutzerimonas stutzeri KOS6</name>
    <dbReference type="NCBI Taxonomy" id="1218352"/>
    <lineage>
        <taxon>Bacteria</taxon>
        <taxon>Pseudomonadati</taxon>
        <taxon>Pseudomonadota</taxon>
        <taxon>Gammaproteobacteria</taxon>
        <taxon>Pseudomonadales</taxon>
        <taxon>Pseudomonadaceae</taxon>
        <taxon>Stutzerimonas</taxon>
    </lineage>
</organism>
<comment type="caution">
    <text evidence="1">The sequence shown here is derived from an EMBL/GenBank/DDBJ whole genome shotgun (WGS) entry which is preliminary data.</text>
</comment>
<dbReference type="OrthoDB" id="7061690at2"/>
<dbReference type="AlphaFoldDB" id="A0A061JJ82"/>